<name>A0ABT9GMH6_9GAMM</name>
<dbReference type="InterPro" id="IPR019734">
    <property type="entry name" value="TPR_rpt"/>
</dbReference>
<feature type="repeat" description="TPR" evidence="1">
    <location>
        <begin position="408"/>
        <end position="441"/>
    </location>
</feature>
<keyword evidence="3" id="KW-0812">Transmembrane</keyword>
<dbReference type="SUPFAM" id="SSF48452">
    <property type="entry name" value="TPR-like"/>
    <property type="match status" value="1"/>
</dbReference>
<dbReference type="PANTHER" id="PTHR22550">
    <property type="entry name" value="SPORE GERMINATION PROTEIN"/>
    <property type="match status" value="1"/>
</dbReference>
<evidence type="ECO:0000256" key="1">
    <source>
        <dbReference type="PROSITE-ProRule" id="PRU00339"/>
    </source>
</evidence>
<dbReference type="InterPro" id="IPR050768">
    <property type="entry name" value="UPF0353/GerABKA_families"/>
</dbReference>
<keyword evidence="3" id="KW-1133">Transmembrane helix</keyword>
<feature type="compositionally biased region" description="Low complexity" evidence="2">
    <location>
        <begin position="539"/>
        <end position="559"/>
    </location>
</feature>
<reference evidence="5 6" key="1">
    <citation type="submission" date="2023-08" db="EMBL/GenBank/DDBJ databases">
        <authorList>
            <person name="Joshi A."/>
            <person name="Thite S."/>
        </authorList>
    </citation>
    <scope>NUCLEOTIDE SEQUENCE [LARGE SCALE GENOMIC DNA]</scope>
    <source>
        <strain evidence="5 6">1E1</strain>
    </source>
</reference>
<feature type="compositionally biased region" description="Low complexity" evidence="2">
    <location>
        <begin position="470"/>
        <end position="487"/>
    </location>
</feature>
<dbReference type="Proteomes" id="UP001236258">
    <property type="component" value="Unassembled WGS sequence"/>
</dbReference>
<feature type="domain" description="VWFA" evidence="4">
    <location>
        <begin position="94"/>
        <end position="300"/>
    </location>
</feature>
<protein>
    <submittedName>
        <fullName evidence="5">VWA domain-containing protein</fullName>
    </submittedName>
</protein>
<feature type="compositionally biased region" description="Acidic residues" evidence="2">
    <location>
        <begin position="521"/>
        <end position="531"/>
    </location>
</feature>
<dbReference type="Gene3D" id="3.40.50.410">
    <property type="entry name" value="von Willebrand factor, type A domain"/>
    <property type="match status" value="1"/>
</dbReference>
<comment type="caution">
    <text evidence="5">The sequence shown here is derived from an EMBL/GenBank/DDBJ whole genome shotgun (WGS) entry which is preliminary data.</text>
</comment>
<evidence type="ECO:0000313" key="5">
    <source>
        <dbReference type="EMBL" id="MDP4528169.1"/>
    </source>
</evidence>
<dbReference type="SUPFAM" id="SSF53300">
    <property type="entry name" value="vWA-like"/>
    <property type="match status" value="1"/>
</dbReference>
<dbReference type="SMART" id="SM00028">
    <property type="entry name" value="TPR"/>
    <property type="match status" value="1"/>
</dbReference>
<evidence type="ECO:0000259" key="4">
    <source>
        <dbReference type="PROSITE" id="PS50234"/>
    </source>
</evidence>
<keyword evidence="3" id="KW-0472">Membrane</keyword>
<feature type="transmembrane region" description="Helical" evidence="3">
    <location>
        <begin position="60"/>
        <end position="81"/>
    </location>
</feature>
<dbReference type="PROSITE" id="PS50234">
    <property type="entry name" value="VWFA"/>
    <property type="match status" value="1"/>
</dbReference>
<feature type="region of interest" description="Disordered" evidence="2">
    <location>
        <begin position="457"/>
        <end position="569"/>
    </location>
</feature>
<keyword evidence="6" id="KW-1185">Reference proteome</keyword>
<evidence type="ECO:0000256" key="2">
    <source>
        <dbReference type="SAM" id="MobiDB-lite"/>
    </source>
</evidence>
<organism evidence="5 6">
    <name type="scientific">Alkalimonas delamerensis</name>
    <dbReference type="NCBI Taxonomy" id="265981"/>
    <lineage>
        <taxon>Bacteria</taxon>
        <taxon>Pseudomonadati</taxon>
        <taxon>Pseudomonadota</taxon>
        <taxon>Gammaproteobacteria</taxon>
        <taxon>Alkalimonas</taxon>
    </lineage>
</organism>
<keyword evidence="1" id="KW-0802">TPR repeat</keyword>
<dbReference type="SMART" id="SM00327">
    <property type="entry name" value="VWA"/>
    <property type="match status" value="1"/>
</dbReference>
<dbReference type="RefSeq" id="WP_305944317.1">
    <property type="nucleotide sequence ID" value="NZ_JAUZVY010000001.1"/>
</dbReference>
<gene>
    <name evidence="5" type="ORF">Q3O59_03895</name>
</gene>
<feature type="transmembrane region" description="Helical" evidence="3">
    <location>
        <begin position="12"/>
        <end position="30"/>
    </location>
</feature>
<feature type="compositionally biased region" description="Acidic residues" evidence="2">
    <location>
        <begin position="458"/>
        <end position="469"/>
    </location>
</feature>
<feature type="region of interest" description="Disordered" evidence="2">
    <location>
        <begin position="591"/>
        <end position="612"/>
    </location>
</feature>
<feature type="compositionally biased region" description="Polar residues" evidence="2">
    <location>
        <begin position="507"/>
        <end position="517"/>
    </location>
</feature>
<evidence type="ECO:0000313" key="6">
    <source>
        <dbReference type="Proteomes" id="UP001236258"/>
    </source>
</evidence>
<dbReference type="PROSITE" id="PS50005">
    <property type="entry name" value="TPR"/>
    <property type="match status" value="1"/>
</dbReference>
<dbReference type="InterPro" id="IPR011990">
    <property type="entry name" value="TPR-like_helical_dom_sf"/>
</dbReference>
<accession>A0ABT9GMH6</accession>
<proteinExistence type="predicted"/>
<dbReference type="PANTHER" id="PTHR22550:SF14">
    <property type="entry name" value="VWFA DOMAIN-CONTAINING PROTEIN"/>
    <property type="match status" value="1"/>
</dbReference>
<dbReference type="Pfam" id="PF13519">
    <property type="entry name" value="VWA_2"/>
    <property type="match status" value="1"/>
</dbReference>
<evidence type="ECO:0000256" key="3">
    <source>
        <dbReference type="SAM" id="Phobius"/>
    </source>
</evidence>
<dbReference type="EMBL" id="JAUZVY010000001">
    <property type="protein sequence ID" value="MDP4528169.1"/>
    <property type="molecule type" value="Genomic_DNA"/>
</dbReference>
<dbReference type="Gene3D" id="1.25.40.10">
    <property type="entry name" value="Tetratricopeptide repeat domain"/>
    <property type="match status" value="1"/>
</dbReference>
<dbReference type="InterPro" id="IPR002035">
    <property type="entry name" value="VWF_A"/>
</dbReference>
<sequence length="612" mass="68574">MWLADLHWLRPYWLLSLIPLVLMLLLLWRFRNQHSPWQRLIAHHLQPQLLGGSQQPQARFALPLLAWCWLLAAIALAGPSWQRIEKPAISVNKATVLILDMSMSMYATDMTPNRLSQARFKAMDFIDALPEGELALIAFAGDAFVVSPLTPDHNNVRLQLPALTPDIMPSQGSNFLAALKEADRLLQQSGYQRGDIVALIDGFERHSERALFDQIAQMRHRLSIISFGTEEAAPVQLADGRFLRDNNNQLVLPRVPLPQLRQLAQRGGGVFSEAQVSDADINAILNQPAVRGSEGAEQRLHSFGDDWQDKAVYLVWLLLPLALWLGKRGQLLILCLLFLPPGVLAEERRSWFQTDNQAAMQAYQQGDYQRAARLFRDPDWRAQAAYRAGDYATAATEWAALNEQTPSARQSHNLGNALAKQGLLEEALSAYQSALAQEPGLAEAARNAELIQQLLEEQQAEEQQPESSEEAQQQEQQQSDDGQSSDSSQDEHSSSSQDGSTDGLPDTEQQQDGSESATAEDPQDEGTEPDEGDARQEDQASAEAGAEQEAAEQQRQIVESPWPDADPEQHQELNNMLRKVQDDPSLLLRNRLHLEHQRRRQQQLPTGAREEW</sequence>
<dbReference type="InterPro" id="IPR036465">
    <property type="entry name" value="vWFA_dom_sf"/>
</dbReference>